<protein>
    <submittedName>
        <fullName evidence="2">Uncharacterized protein</fullName>
    </submittedName>
</protein>
<dbReference type="RefSeq" id="WP_161762241.1">
    <property type="nucleotide sequence ID" value="NZ_JAAATX020000006.1"/>
</dbReference>
<name>A0ABS6J2X6_9RHOB</name>
<feature type="transmembrane region" description="Helical" evidence="1">
    <location>
        <begin position="96"/>
        <end position="114"/>
    </location>
</feature>
<gene>
    <name evidence="2" type="ORF">GU927_009625</name>
</gene>
<accession>A0ABS6J2X6</accession>
<feature type="transmembrane region" description="Helical" evidence="1">
    <location>
        <begin position="12"/>
        <end position="33"/>
    </location>
</feature>
<keyword evidence="1" id="KW-0812">Transmembrane</keyword>
<sequence>MDRLKGMRQRDWARLFAFACVAVGLGLSLAGYAGAQWDALILLLGSLMLLRAAVEGPSPDRAAGLMRALRVVLFMLAFAAVNRAQGGVEGAVQGVLGNRVLWAVAVLLFALPLLRRGLAWGTAHGAAVECAALALVAGLGWLVYRWLEGAGDMAALRTLVAVAAVANAAPIWLRRGEPVVAAAAAGVALVCLIAAPGAAVWPVAAGAVPVAVLSGWLRRG</sequence>
<keyword evidence="1" id="KW-0472">Membrane</keyword>
<feature type="transmembrane region" description="Helical" evidence="1">
    <location>
        <begin position="126"/>
        <end position="147"/>
    </location>
</feature>
<evidence type="ECO:0000313" key="2">
    <source>
        <dbReference type="EMBL" id="MBU9698111.1"/>
    </source>
</evidence>
<keyword evidence="1" id="KW-1133">Transmembrane helix</keyword>
<feature type="transmembrane region" description="Helical" evidence="1">
    <location>
        <begin position="179"/>
        <end position="195"/>
    </location>
</feature>
<feature type="transmembrane region" description="Helical" evidence="1">
    <location>
        <begin position="153"/>
        <end position="172"/>
    </location>
</feature>
<dbReference type="Proteomes" id="UP000731907">
    <property type="component" value="Unassembled WGS sequence"/>
</dbReference>
<reference evidence="2 3" key="1">
    <citation type="submission" date="2021-06" db="EMBL/GenBank/DDBJ databases">
        <title>Rhodobacteraceae bacterium strain HSP-20.</title>
        <authorList>
            <person name="Chen W.-M."/>
        </authorList>
    </citation>
    <scope>NUCLEOTIDE SEQUENCE [LARGE SCALE GENOMIC DNA]</scope>
    <source>
        <strain evidence="2 3">HSP-20</strain>
    </source>
</reference>
<keyword evidence="3" id="KW-1185">Reference proteome</keyword>
<comment type="caution">
    <text evidence="2">The sequence shown here is derived from an EMBL/GenBank/DDBJ whole genome shotgun (WGS) entry which is preliminary data.</text>
</comment>
<evidence type="ECO:0000256" key="1">
    <source>
        <dbReference type="SAM" id="Phobius"/>
    </source>
</evidence>
<dbReference type="EMBL" id="JAAATX020000006">
    <property type="protein sequence ID" value="MBU9698111.1"/>
    <property type="molecule type" value="Genomic_DNA"/>
</dbReference>
<proteinExistence type="predicted"/>
<organism evidence="2 3">
    <name type="scientific">Paragemmobacter amnigenus</name>
    <dbReference type="NCBI Taxonomy" id="2852097"/>
    <lineage>
        <taxon>Bacteria</taxon>
        <taxon>Pseudomonadati</taxon>
        <taxon>Pseudomonadota</taxon>
        <taxon>Alphaproteobacteria</taxon>
        <taxon>Rhodobacterales</taxon>
        <taxon>Paracoccaceae</taxon>
        <taxon>Paragemmobacter</taxon>
    </lineage>
</organism>
<evidence type="ECO:0000313" key="3">
    <source>
        <dbReference type="Proteomes" id="UP000731907"/>
    </source>
</evidence>